<name>A0A9W7E4C2_9STRA</name>
<evidence type="ECO:0000259" key="2">
    <source>
        <dbReference type="PROSITE" id="PS50076"/>
    </source>
</evidence>
<dbReference type="PROSITE" id="PS00636">
    <property type="entry name" value="DNAJ_1"/>
    <property type="match status" value="1"/>
</dbReference>
<sequence length="277" mass="30769">MSQCHPDKLPPTIPESEKLQKTCEFQAISGAYEILSDSNKRSNYDQYGLPSDDDSMGSEEPDCGWTEYFNAIYQKVDEGKIKVFEDRYKGSEEEGRDVVRWYKATEGDLGKMLECVMLSTAGDFRRWVDDYINPAVERGEVEKFEIRGWEAGEGGEGEGDEVGDGEENVEPKVGKGEGKKKKGKGGGSKKKNLGQEIMNAISGKGRGGGGGDGDLAAMIRGGGKRKNPMEDMLKSMEERYGGEAKKKGKKTKKEKMEDPLDDAEFERIQAEMMARRK</sequence>
<feature type="domain" description="J" evidence="2">
    <location>
        <begin position="1"/>
        <end position="48"/>
    </location>
</feature>
<feature type="compositionally biased region" description="Basic residues" evidence="1">
    <location>
        <begin position="178"/>
        <end position="192"/>
    </location>
</feature>
<dbReference type="PRINTS" id="PR00625">
    <property type="entry name" value="JDOMAIN"/>
</dbReference>
<dbReference type="PANTHER" id="PTHR44144">
    <property type="entry name" value="DNAJ HOMOLOG SUBFAMILY C MEMBER 9"/>
    <property type="match status" value="1"/>
</dbReference>
<dbReference type="InterPro" id="IPR056453">
    <property type="entry name" value="HTH_DNAJC9"/>
</dbReference>
<feature type="compositionally biased region" description="Acidic residues" evidence="1">
    <location>
        <begin position="51"/>
        <end position="61"/>
    </location>
</feature>
<dbReference type="PROSITE" id="PS50076">
    <property type="entry name" value="DNAJ_2"/>
    <property type="match status" value="1"/>
</dbReference>
<feature type="region of interest" description="Disordered" evidence="1">
    <location>
        <begin position="147"/>
        <end position="265"/>
    </location>
</feature>
<dbReference type="EMBL" id="BRXZ01002428">
    <property type="protein sequence ID" value="GMH61888.1"/>
    <property type="molecule type" value="Genomic_DNA"/>
</dbReference>
<dbReference type="InterPro" id="IPR001623">
    <property type="entry name" value="DnaJ_domain"/>
</dbReference>
<comment type="caution">
    <text evidence="3">The sequence shown here is derived from an EMBL/GenBank/DDBJ whole genome shotgun (WGS) entry which is preliminary data.</text>
</comment>
<dbReference type="PANTHER" id="PTHR44144:SF1">
    <property type="entry name" value="DNAJ HOMOLOG SUBFAMILY C MEMBER 9"/>
    <property type="match status" value="1"/>
</dbReference>
<proteinExistence type="predicted"/>
<keyword evidence="4" id="KW-1185">Reference proteome</keyword>
<dbReference type="InterPro" id="IPR052594">
    <property type="entry name" value="J_domain-containing_protein"/>
</dbReference>
<dbReference type="Pfam" id="PF23302">
    <property type="entry name" value="HTH_DNAJC9"/>
    <property type="match status" value="1"/>
</dbReference>
<dbReference type="InterPro" id="IPR018253">
    <property type="entry name" value="DnaJ_domain_CS"/>
</dbReference>
<feature type="compositionally biased region" description="Gly residues" evidence="1">
    <location>
        <begin position="204"/>
        <end position="213"/>
    </location>
</feature>
<dbReference type="GO" id="GO:0005634">
    <property type="term" value="C:nucleus"/>
    <property type="evidence" value="ECO:0007669"/>
    <property type="project" value="TreeGrafter"/>
</dbReference>
<evidence type="ECO:0000313" key="4">
    <source>
        <dbReference type="Proteomes" id="UP001165082"/>
    </source>
</evidence>
<dbReference type="Pfam" id="PF00226">
    <property type="entry name" value="DnaJ"/>
    <property type="match status" value="1"/>
</dbReference>
<dbReference type="SUPFAM" id="SSF46565">
    <property type="entry name" value="Chaperone J-domain"/>
    <property type="match status" value="1"/>
</dbReference>
<feature type="compositionally biased region" description="Acidic residues" evidence="1">
    <location>
        <begin position="153"/>
        <end position="168"/>
    </location>
</feature>
<protein>
    <recommendedName>
        <fullName evidence="2">J domain-containing protein</fullName>
    </recommendedName>
</protein>
<dbReference type="GO" id="GO:0005737">
    <property type="term" value="C:cytoplasm"/>
    <property type="evidence" value="ECO:0007669"/>
    <property type="project" value="TreeGrafter"/>
</dbReference>
<dbReference type="AlphaFoldDB" id="A0A9W7E4C2"/>
<gene>
    <name evidence="3" type="ORF">TrRE_jg5724</name>
</gene>
<feature type="compositionally biased region" description="Basic and acidic residues" evidence="1">
    <location>
        <begin position="227"/>
        <end position="245"/>
    </location>
</feature>
<organism evidence="3 4">
    <name type="scientific">Triparma retinervis</name>
    <dbReference type="NCBI Taxonomy" id="2557542"/>
    <lineage>
        <taxon>Eukaryota</taxon>
        <taxon>Sar</taxon>
        <taxon>Stramenopiles</taxon>
        <taxon>Ochrophyta</taxon>
        <taxon>Bolidophyceae</taxon>
        <taxon>Parmales</taxon>
        <taxon>Triparmaceae</taxon>
        <taxon>Triparma</taxon>
    </lineage>
</organism>
<reference evidence="3" key="1">
    <citation type="submission" date="2022-07" db="EMBL/GenBank/DDBJ databases">
        <title>Genome analysis of Parmales, a sister group of diatoms, reveals the evolutionary specialization of diatoms from phago-mixotrophs to photoautotrophs.</title>
        <authorList>
            <person name="Ban H."/>
            <person name="Sato S."/>
            <person name="Yoshikawa S."/>
            <person name="Kazumasa Y."/>
            <person name="Nakamura Y."/>
            <person name="Ichinomiya M."/>
            <person name="Saitoh K."/>
            <person name="Sato N."/>
            <person name="Blanc-Mathieu R."/>
            <person name="Endo H."/>
            <person name="Kuwata A."/>
            <person name="Ogata H."/>
        </authorList>
    </citation>
    <scope>NUCLEOTIDE SEQUENCE</scope>
</reference>
<evidence type="ECO:0000313" key="3">
    <source>
        <dbReference type="EMBL" id="GMH61888.1"/>
    </source>
</evidence>
<dbReference type="GO" id="GO:0031072">
    <property type="term" value="F:heat shock protein binding"/>
    <property type="evidence" value="ECO:0007669"/>
    <property type="project" value="TreeGrafter"/>
</dbReference>
<dbReference type="Gene3D" id="1.10.287.110">
    <property type="entry name" value="DnaJ domain"/>
    <property type="match status" value="1"/>
</dbReference>
<feature type="region of interest" description="Disordered" evidence="1">
    <location>
        <begin position="41"/>
        <end position="61"/>
    </location>
</feature>
<accession>A0A9W7E4C2</accession>
<evidence type="ECO:0000256" key="1">
    <source>
        <dbReference type="SAM" id="MobiDB-lite"/>
    </source>
</evidence>
<dbReference type="InterPro" id="IPR036869">
    <property type="entry name" value="J_dom_sf"/>
</dbReference>
<dbReference type="Proteomes" id="UP001165082">
    <property type="component" value="Unassembled WGS sequence"/>
</dbReference>
<dbReference type="OrthoDB" id="110024at2759"/>